<proteinExistence type="predicted"/>
<dbReference type="Proteomes" id="UP000682733">
    <property type="component" value="Unassembled WGS sequence"/>
</dbReference>
<evidence type="ECO:0000259" key="1">
    <source>
        <dbReference type="PROSITE" id="PS50021"/>
    </source>
</evidence>
<dbReference type="InterPro" id="IPR052111">
    <property type="entry name" value="Spermatogenesis_Ciliary_MAP"/>
</dbReference>
<dbReference type="AlphaFoldDB" id="A0A8S2NZU5"/>
<dbReference type="PANTHER" id="PTHR12509">
    <property type="entry name" value="SPERMATOGENESIS-ASSOCIATED 4-RELATED"/>
    <property type="match status" value="1"/>
</dbReference>
<dbReference type="GO" id="GO:0005930">
    <property type="term" value="C:axoneme"/>
    <property type="evidence" value="ECO:0007669"/>
    <property type="project" value="TreeGrafter"/>
</dbReference>
<dbReference type="SUPFAM" id="SSF47576">
    <property type="entry name" value="Calponin-homology domain, CH-domain"/>
    <property type="match status" value="1"/>
</dbReference>
<sequence length="494" mass="56639">MELDDQLLQDLYAWLDQIPLSRPKKRIEKDFADGVMVAELIKYYFPSWVDLHNYAAASSTQQKLINWGLLNSLTLARLIKAKYLDGNVYDRNSNLSDGINCDSHDNNGFIIILTNTGRVVVISDDVEHHLRKSVRSLYPQMTNIYDCVDKNDKIQIQNMLSNQSLENEQQVLCTWHLPRGKRPSRTQMETKTILMTGHYHQFSECTEPLFIARCQSILASTPNMPNSAHIFKLTVNDGLIVKEVSESIETTLQYSVSDLIETSLNRIVVTDDIRILEKARKNCVHRRHCSTMCVIDLYSKTGHRLTFLCNMHMLLEGRRKAMKYGLILQLIDSSLRSIFEDYVEKQNISSSSRVILMPKRTSSRDQLPSTQDLSVMTNAVCPVIESNFYDNKESIVLLKSEPMTTCIDLTDSNNSSDISNIELVMNIKSDCLIPPYSSYTCSSEYYQSTYDPTNFKLDGSLTGDFLRLTSEEIYDTFQKIDNQYDFNHIGILLQ</sequence>
<dbReference type="InterPro" id="IPR036872">
    <property type="entry name" value="CH_dom_sf"/>
</dbReference>
<name>A0A8S2NZU5_9BILA</name>
<dbReference type="GO" id="GO:0051493">
    <property type="term" value="P:regulation of cytoskeleton organization"/>
    <property type="evidence" value="ECO:0007669"/>
    <property type="project" value="TreeGrafter"/>
</dbReference>
<protein>
    <recommendedName>
        <fullName evidence="1">Calponin-homology (CH) domain-containing protein</fullName>
    </recommendedName>
</protein>
<accession>A0A8S2NZU5</accession>
<evidence type="ECO:0000313" key="2">
    <source>
        <dbReference type="EMBL" id="CAF1217037.1"/>
    </source>
</evidence>
<dbReference type="PROSITE" id="PS50021">
    <property type="entry name" value="CH"/>
    <property type="match status" value="1"/>
</dbReference>
<dbReference type="EMBL" id="CAJOBA010036573">
    <property type="protein sequence ID" value="CAF4025444.1"/>
    <property type="molecule type" value="Genomic_DNA"/>
</dbReference>
<feature type="domain" description="Calponin-homology (CH)" evidence="1">
    <location>
        <begin position="5"/>
        <end position="118"/>
    </location>
</feature>
<reference evidence="3" key="1">
    <citation type="submission" date="2021-02" db="EMBL/GenBank/DDBJ databases">
        <authorList>
            <person name="Nowell W R."/>
        </authorList>
    </citation>
    <scope>NUCLEOTIDE SEQUENCE</scope>
</reference>
<dbReference type="Gene3D" id="1.10.418.10">
    <property type="entry name" value="Calponin-like domain"/>
    <property type="match status" value="1"/>
</dbReference>
<gene>
    <name evidence="2" type="ORF">OVA965_LOCUS24732</name>
    <name evidence="3" type="ORF">TMI583_LOCUS25453</name>
</gene>
<evidence type="ECO:0000313" key="3">
    <source>
        <dbReference type="EMBL" id="CAF4025444.1"/>
    </source>
</evidence>
<dbReference type="PANTHER" id="PTHR12509:SF9">
    <property type="entry name" value="SPERM FLAGELLAR PROTEIN 1 ISOFORM X1"/>
    <property type="match status" value="1"/>
</dbReference>
<dbReference type="FunFam" id="1.10.418.10:FF:000059">
    <property type="entry name" value="RIKEN cDNA 6430531B16 gene"/>
    <property type="match status" value="1"/>
</dbReference>
<dbReference type="InterPro" id="IPR001715">
    <property type="entry name" value="CH_dom"/>
</dbReference>
<dbReference type="Gene3D" id="3.30.450.20">
    <property type="entry name" value="PAS domain"/>
    <property type="match status" value="2"/>
</dbReference>
<dbReference type="Proteomes" id="UP000677228">
    <property type="component" value="Unassembled WGS sequence"/>
</dbReference>
<evidence type="ECO:0000313" key="4">
    <source>
        <dbReference type="Proteomes" id="UP000682733"/>
    </source>
</evidence>
<dbReference type="Pfam" id="PF06294">
    <property type="entry name" value="CH_2"/>
    <property type="match status" value="1"/>
</dbReference>
<dbReference type="EMBL" id="CAJNOK010015037">
    <property type="protein sequence ID" value="CAF1217037.1"/>
    <property type="molecule type" value="Genomic_DNA"/>
</dbReference>
<dbReference type="GO" id="GO:0008017">
    <property type="term" value="F:microtubule binding"/>
    <property type="evidence" value="ECO:0007669"/>
    <property type="project" value="TreeGrafter"/>
</dbReference>
<organism evidence="3 4">
    <name type="scientific">Didymodactylos carnosus</name>
    <dbReference type="NCBI Taxonomy" id="1234261"/>
    <lineage>
        <taxon>Eukaryota</taxon>
        <taxon>Metazoa</taxon>
        <taxon>Spiralia</taxon>
        <taxon>Gnathifera</taxon>
        <taxon>Rotifera</taxon>
        <taxon>Eurotatoria</taxon>
        <taxon>Bdelloidea</taxon>
        <taxon>Philodinida</taxon>
        <taxon>Philodinidae</taxon>
        <taxon>Didymodactylos</taxon>
    </lineage>
</organism>
<comment type="caution">
    <text evidence="3">The sequence shown here is derived from an EMBL/GenBank/DDBJ whole genome shotgun (WGS) entry which is preliminary data.</text>
</comment>
<dbReference type="InterPro" id="IPR010441">
    <property type="entry name" value="CH_2"/>
</dbReference>